<keyword evidence="1" id="KW-0472">Membrane</keyword>
<dbReference type="EMBL" id="CP042914">
    <property type="protein sequence ID" value="QEG42871.1"/>
    <property type="molecule type" value="Genomic_DNA"/>
</dbReference>
<feature type="transmembrane region" description="Helical" evidence="1">
    <location>
        <begin position="103"/>
        <end position="121"/>
    </location>
</feature>
<dbReference type="PROSITE" id="PS50990">
    <property type="entry name" value="PEPTIDASE_C39"/>
    <property type="match status" value="1"/>
</dbReference>
<dbReference type="GO" id="GO:0008233">
    <property type="term" value="F:peptidase activity"/>
    <property type="evidence" value="ECO:0007669"/>
    <property type="project" value="InterPro"/>
</dbReference>
<evidence type="ECO:0000256" key="1">
    <source>
        <dbReference type="SAM" id="Phobius"/>
    </source>
</evidence>
<dbReference type="Proteomes" id="UP000325286">
    <property type="component" value="Chromosome"/>
</dbReference>
<feature type="transmembrane region" description="Helical" evidence="1">
    <location>
        <begin position="12"/>
        <end position="31"/>
    </location>
</feature>
<keyword evidence="1" id="KW-0812">Transmembrane</keyword>
<dbReference type="RefSeq" id="WP_148080510.1">
    <property type="nucleotide sequence ID" value="NZ_CP042914.1"/>
</dbReference>
<keyword evidence="3" id="KW-0808">Transferase</keyword>
<accession>A0A5B9R800</accession>
<dbReference type="GO" id="GO:0006508">
    <property type="term" value="P:proteolysis"/>
    <property type="evidence" value="ECO:0007669"/>
    <property type="project" value="InterPro"/>
</dbReference>
<feature type="transmembrane region" description="Helical" evidence="1">
    <location>
        <begin position="70"/>
        <end position="91"/>
    </location>
</feature>
<dbReference type="AlphaFoldDB" id="A0A5B9R800"/>
<name>A0A5B9R800_9BACT</name>
<organism evidence="3 4">
    <name type="scientific">Roseimaritima ulvae</name>
    <dbReference type="NCBI Taxonomy" id="980254"/>
    <lineage>
        <taxon>Bacteria</taxon>
        <taxon>Pseudomonadati</taxon>
        <taxon>Planctomycetota</taxon>
        <taxon>Planctomycetia</taxon>
        <taxon>Pirellulales</taxon>
        <taxon>Pirellulaceae</taxon>
        <taxon>Roseimaritima</taxon>
    </lineage>
</organism>
<proteinExistence type="predicted"/>
<sequence>MTDLATATDLLIAFAVMGGITLVLGLCCGLATVPRGQWLVLCLSAALCGGFAFLWYSAGRLYWAGWIDASAVIVWSNFTPLLFAAAAGLAFRLPKTPLWRRCLSGILLALVTVPALFWPLIGPALRPPPRGNVLVHRGLQMQSSWATCSPAAAATLLTLNEIPTSEHQMIGPCLTDEAGTPTLGLYRGLKLAAHAAGSDVEVVSASIDELLAADQWPVLLLVRLPQTGVDDPRYEQEWGWIKGMGHSVVANGLTPDGRIEILDPSIGREAWRIEDLQVLWHGDALRLTNPTP</sequence>
<dbReference type="Gene3D" id="3.90.70.10">
    <property type="entry name" value="Cysteine proteinases"/>
    <property type="match status" value="1"/>
</dbReference>
<reference evidence="3 4" key="1">
    <citation type="submission" date="2019-08" db="EMBL/GenBank/DDBJ databases">
        <title>Deep-cultivation of Planctomycetes and their phenomic and genomic characterization uncovers novel biology.</title>
        <authorList>
            <person name="Wiegand S."/>
            <person name="Jogler M."/>
            <person name="Boedeker C."/>
            <person name="Pinto D."/>
            <person name="Vollmers J."/>
            <person name="Rivas-Marin E."/>
            <person name="Kohn T."/>
            <person name="Peeters S.H."/>
            <person name="Heuer A."/>
            <person name="Rast P."/>
            <person name="Oberbeckmann S."/>
            <person name="Bunk B."/>
            <person name="Jeske O."/>
            <person name="Meyerdierks A."/>
            <person name="Storesund J.E."/>
            <person name="Kallscheuer N."/>
            <person name="Luecker S."/>
            <person name="Lage O.M."/>
            <person name="Pohl T."/>
            <person name="Merkel B.J."/>
            <person name="Hornburger P."/>
            <person name="Mueller R.-W."/>
            <person name="Bruemmer F."/>
            <person name="Labrenz M."/>
            <person name="Spormann A.M."/>
            <person name="Op den Camp H."/>
            <person name="Overmann J."/>
            <person name="Amann R."/>
            <person name="Jetten M.S.M."/>
            <person name="Mascher T."/>
            <person name="Medema M.H."/>
            <person name="Devos D.P."/>
            <person name="Kaster A.-K."/>
            <person name="Ovreas L."/>
            <person name="Rohde M."/>
            <person name="Galperin M.Y."/>
            <person name="Jogler C."/>
        </authorList>
    </citation>
    <scope>NUCLEOTIDE SEQUENCE [LARGE SCALE GENOMIC DNA]</scope>
    <source>
        <strain evidence="3 4">UC8</strain>
    </source>
</reference>
<gene>
    <name evidence="3" type="ORF">UC8_49130</name>
</gene>
<dbReference type="OrthoDB" id="267447at2"/>
<dbReference type="InterPro" id="IPR005074">
    <property type="entry name" value="Peptidase_C39"/>
</dbReference>
<dbReference type="GO" id="GO:0016740">
    <property type="term" value="F:transferase activity"/>
    <property type="evidence" value="ECO:0007669"/>
    <property type="project" value="UniProtKB-KW"/>
</dbReference>
<protein>
    <submittedName>
        <fullName evidence="3">MraY-like glycosyltransferase</fullName>
    </submittedName>
</protein>
<evidence type="ECO:0000259" key="2">
    <source>
        <dbReference type="PROSITE" id="PS50990"/>
    </source>
</evidence>
<keyword evidence="1" id="KW-1133">Transmembrane helix</keyword>
<dbReference type="GO" id="GO:0005524">
    <property type="term" value="F:ATP binding"/>
    <property type="evidence" value="ECO:0007669"/>
    <property type="project" value="InterPro"/>
</dbReference>
<evidence type="ECO:0000313" key="4">
    <source>
        <dbReference type="Proteomes" id="UP000325286"/>
    </source>
</evidence>
<keyword evidence="4" id="KW-1185">Reference proteome</keyword>
<evidence type="ECO:0000313" key="3">
    <source>
        <dbReference type="EMBL" id="QEG42871.1"/>
    </source>
</evidence>
<feature type="domain" description="Peptidase C39" evidence="2">
    <location>
        <begin position="140"/>
        <end position="287"/>
    </location>
</feature>
<feature type="transmembrane region" description="Helical" evidence="1">
    <location>
        <begin position="38"/>
        <end position="58"/>
    </location>
</feature>
<dbReference type="KEGG" id="rul:UC8_49130"/>
<dbReference type="GO" id="GO:0016020">
    <property type="term" value="C:membrane"/>
    <property type="evidence" value="ECO:0007669"/>
    <property type="project" value="InterPro"/>
</dbReference>